<dbReference type="PANTHER" id="PTHR21567:SF9">
    <property type="entry name" value="CLIP-ASSOCIATING PROTEIN"/>
    <property type="match status" value="1"/>
</dbReference>
<feature type="compositionally biased region" description="Low complexity" evidence="1">
    <location>
        <begin position="230"/>
        <end position="240"/>
    </location>
</feature>
<dbReference type="SUPFAM" id="SSF48371">
    <property type="entry name" value="ARM repeat"/>
    <property type="match status" value="1"/>
</dbReference>
<keyword evidence="4" id="KW-1185">Reference proteome</keyword>
<feature type="compositionally biased region" description="Polar residues" evidence="1">
    <location>
        <begin position="253"/>
        <end position="268"/>
    </location>
</feature>
<dbReference type="SMART" id="SM01349">
    <property type="entry name" value="TOG"/>
    <property type="match status" value="1"/>
</dbReference>
<feature type="domain" description="TOG" evidence="2">
    <location>
        <begin position="38"/>
        <end position="260"/>
    </location>
</feature>
<sequence length="772" mass="85577">MSTRIIDNSSNYTLGDLPAQFENPLDGIDGVHIPNNFDASGELLSLKMKLQPKSDWSSKSDAIQRIMSLIKGGVFSFPDFEFNELAPDIAACVTDLRSTLVKWGSMCASAAAQVLGSRFANYVDIFIPSFFKQTTHGTAIISQSCRLAILQIAASVPHKRTVRSILTESTSKSTIHRKIVAESIQKMQQNWPSAVYQSSIVQVKNVLKEMVSDKSPDVRKIAKEASEFQPSPRSPTSPRRVTQSFSIKDKNKSSQGVPTSPMKSTSYRKVNKTSFSSTPASPTASSSNLQGSASSAAMPASASSTPIRLNSSGSKSSKESNLYSNSNSSVPKISSSISKDLSVGSNSNSSIPKINISLSKESSLSSNSNPSIAKINFSSSIDSNSNSNSNSSLTTVFTPTTVTSAIFLAQQVENFVKNPSVKKDKLINSVIQAIILTPNEKSWISHVLFMINEIPNDLKSRIGEILFHLNFNGKLLKKSLNVFGFEDIFNSYKRSAFKLRLSAVTLARFPDFPMSDENIEMLKQLIRKKHKASESDAVIISDCILERKINQIIECIIEGKPYNQHVQSICATENFGPIQNSLEKINSILNENFFKGSENQEKKNPSKLQLAQIKERTLQYIESMSIFFPEVSLDSLVESIIIIIRDSPSSEESSYLPPIAEKCILKLLNNNSCNLKNSLIPLIDDYPNEVGIILQLYLEGLQKDELKKYLNFLPDIMLPLFESESVTVRRTAVMSYVQFFLNFGENFKKQISKLSEVNQILVERFSNKRKLI</sequence>
<dbReference type="EMBL" id="JAPFFF010000008">
    <property type="protein sequence ID" value="KAK8885076.1"/>
    <property type="molecule type" value="Genomic_DNA"/>
</dbReference>
<evidence type="ECO:0000259" key="2">
    <source>
        <dbReference type="SMART" id="SM01349"/>
    </source>
</evidence>
<proteinExistence type="predicted"/>
<feature type="region of interest" description="Disordered" evidence="1">
    <location>
        <begin position="224"/>
        <end position="348"/>
    </location>
</feature>
<evidence type="ECO:0000313" key="3">
    <source>
        <dbReference type="EMBL" id="KAK8885076.1"/>
    </source>
</evidence>
<dbReference type="Proteomes" id="UP001470230">
    <property type="component" value="Unassembled WGS sequence"/>
</dbReference>
<comment type="caution">
    <text evidence="3">The sequence shown here is derived from an EMBL/GenBank/DDBJ whole genome shotgun (WGS) entry which is preliminary data.</text>
</comment>
<dbReference type="InterPro" id="IPR011989">
    <property type="entry name" value="ARM-like"/>
</dbReference>
<reference evidence="3 4" key="1">
    <citation type="submission" date="2024-04" db="EMBL/GenBank/DDBJ databases">
        <title>Tritrichomonas musculus Genome.</title>
        <authorList>
            <person name="Alves-Ferreira E."/>
            <person name="Grigg M."/>
            <person name="Lorenzi H."/>
            <person name="Galac M."/>
        </authorList>
    </citation>
    <scope>NUCLEOTIDE SEQUENCE [LARGE SCALE GENOMIC DNA]</scope>
    <source>
        <strain evidence="3 4">EAF2021</strain>
    </source>
</reference>
<evidence type="ECO:0000256" key="1">
    <source>
        <dbReference type="SAM" id="MobiDB-lite"/>
    </source>
</evidence>
<dbReference type="Gene3D" id="1.25.10.10">
    <property type="entry name" value="Leucine-rich Repeat Variant"/>
    <property type="match status" value="1"/>
</dbReference>
<evidence type="ECO:0000313" key="4">
    <source>
        <dbReference type="Proteomes" id="UP001470230"/>
    </source>
</evidence>
<dbReference type="InterPro" id="IPR024395">
    <property type="entry name" value="CLASP_N_dom"/>
</dbReference>
<name>A0ABR2K2A2_9EUKA</name>
<accession>A0ABR2K2A2</accession>
<protein>
    <submittedName>
        <fullName evidence="3">Negative regulation of wound healing</fullName>
    </submittedName>
</protein>
<dbReference type="PANTHER" id="PTHR21567">
    <property type="entry name" value="CLASP"/>
    <property type="match status" value="1"/>
</dbReference>
<dbReference type="InterPro" id="IPR034085">
    <property type="entry name" value="TOG"/>
</dbReference>
<organism evidence="3 4">
    <name type="scientific">Tritrichomonas musculus</name>
    <dbReference type="NCBI Taxonomy" id="1915356"/>
    <lineage>
        <taxon>Eukaryota</taxon>
        <taxon>Metamonada</taxon>
        <taxon>Parabasalia</taxon>
        <taxon>Tritrichomonadida</taxon>
        <taxon>Tritrichomonadidae</taxon>
        <taxon>Tritrichomonas</taxon>
    </lineage>
</organism>
<dbReference type="Pfam" id="PF12348">
    <property type="entry name" value="CLASP_N"/>
    <property type="match status" value="1"/>
</dbReference>
<gene>
    <name evidence="3" type="ORF">M9Y10_044205</name>
</gene>
<dbReference type="InterPro" id="IPR016024">
    <property type="entry name" value="ARM-type_fold"/>
</dbReference>
<feature type="compositionally biased region" description="Low complexity" evidence="1">
    <location>
        <begin position="273"/>
        <end position="348"/>
    </location>
</feature>